<evidence type="ECO:0000256" key="2">
    <source>
        <dbReference type="ARBA" id="ARBA00008156"/>
    </source>
</evidence>
<dbReference type="NCBIfam" id="TIGR03074">
    <property type="entry name" value="PQQ_membr_DH"/>
    <property type="match status" value="1"/>
</dbReference>
<dbReference type="GO" id="GO:0048038">
    <property type="term" value="F:quinone binding"/>
    <property type="evidence" value="ECO:0007669"/>
    <property type="project" value="InterPro"/>
</dbReference>
<dbReference type="SMART" id="SM00564">
    <property type="entry name" value="PQQ"/>
    <property type="match status" value="7"/>
</dbReference>
<comment type="cofactor">
    <cofactor evidence="1">
        <name>pyrroloquinoline quinone</name>
        <dbReference type="ChEBI" id="CHEBI:58442"/>
    </cofactor>
</comment>
<dbReference type="PANTHER" id="PTHR32303:SF4">
    <property type="entry name" value="QUINOPROTEIN GLUCOSE DEHYDROGENASE"/>
    <property type="match status" value="1"/>
</dbReference>
<feature type="transmembrane region" description="Helical" evidence="4">
    <location>
        <begin position="68"/>
        <end position="84"/>
    </location>
</feature>
<evidence type="ECO:0000256" key="1">
    <source>
        <dbReference type="ARBA" id="ARBA00001931"/>
    </source>
</evidence>
<protein>
    <submittedName>
        <fullName evidence="6">Pyrroloquinoline quinone-dependent dehydrogenase</fullName>
    </submittedName>
</protein>
<evidence type="ECO:0000313" key="7">
    <source>
        <dbReference type="Proteomes" id="UP000317572"/>
    </source>
</evidence>
<dbReference type="Pfam" id="PF01011">
    <property type="entry name" value="PQQ"/>
    <property type="match status" value="1"/>
</dbReference>
<sequence length="804" mass="86458">MTTSHTKPGGSCRWISACLGLILLLTGAAMLYGGICLIKLDGSWYYAIAGIVLLITASLLLLARRSGFVLYAGFCVATLAWALYECGWDPIALLPRLLFFLVLLIVMLLTWRWFARPFTRHRESARGNMPALLLGSALTLLLFSLLIVGLQPDHGIDLTTALGEYPAEDMPVNSASNAPGDWTNYGRTPGGQRYSPLDQITPANVADLTLAWTFHSGATGLPQGNKASELMFEATPLKVRDKLVFCTPHDEVIAVSPETGKSIWRFNPHANLSAAPFLACRGVSYDETPGASGVCAHRIITATLDARMYALDADTGQRCPAFGQNGEIDLTAGMGLVKPGFYYVTSPPSIVHGKAVIGGWVFDNVERGEPSGVVRAFDTRTGELAWAFDMGRTDRTTLPPAGEFYTRGTPNVWAPISNDPALGLVYLPTGNETPDFFGGGRQAVSEKYASSLIAVDADSGKIRWHFQTTHHDIWDYDIPSQPTTVDLSGAQGVAPVLALLVPTKRGELFMLDRRTGAPLTHIEERPVPQGAVPGEHLSATQPFQSDMPTFAPAALHESDMWGATPLDQLYCRIRFKALRYEGAFTPPSVQGSLAYPGSAGVFEWGGVSVDPLRHIVVANNNYMAIINKLTPRDEVSANGKQGSKGGDFGGPQLGTPYAISATPFVSPLAIPCNQPPWGMLSALDLKTRKLLWRHPLGSAYDNGPFGISSHVPLQVGVPNMGGSVVTRSGLIFIAATADRTLRAFDLRTGRELWHAILPFGGIATPSVYEGKDKRQYVVIAAGGHTGLGRFGGDVVMAFALPKSP</sequence>
<dbReference type="CDD" id="cd10280">
    <property type="entry name" value="PQQ_mGDH"/>
    <property type="match status" value="1"/>
</dbReference>
<keyword evidence="3" id="KW-0560">Oxidoreductase</keyword>
<dbReference type="GO" id="GO:0016020">
    <property type="term" value="C:membrane"/>
    <property type="evidence" value="ECO:0007669"/>
    <property type="project" value="InterPro"/>
</dbReference>
<dbReference type="GO" id="GO:0008876">
    <property type="term" value="F:quinoprotein glucose dehydrogenase activity"/>
    <property type="evidence" value="ECO:0007669"/>
    <property type="project" value="TreeGrafter"/>
</dbReference>
<evidence type="ECO:0000259" key="5">
    <source>
        <dbReference type="Pfam" id="PF01011"/>
    </source>
</evidence>
<feature type="domain" description="Pyrrolo-quinoline quinone repeat" evidence="5">
    <location>
        <begin position="182"/>
        <end position="777"/>
    </location>
</feature>
<keyword evidence="4" id="KW-0472">Membrane</keyword>
<accession>A0A515CZ53</accession>
<dbReference type="EMBL" id="CP033893">
    <property type="protein sequence ID" value="QDL33445.1"/>
    <property type="molecule type" value="Genomic_DNA"/>
</dbReference>
<dbReference type="InterPro" id="IPR018391">
    <property type="entry name" value="PQQ_b-propeller_rpt"/>
</dbReference>
<evidence type="ECO:0000313" key="6">
    <source>
        <dbReference type="EMBL" id="QDL33445.1"/>
    </source>
</evidence>
<feature type="transmembrane region" description="Helical" evidence="4">
    <location>
        <begin position="12"/>
        <end position="32"/>
    </location>
</feature>
<dbReference type="RefSeq" id="WP_142815758.1">
    <property type="nucleotide sequence ID" value="NZ_CP033893.1"/>
</dbReference>
<organism evidence="6 7">
    <name type="scientific">Serratia liquefaciens</name>
    <dbReference type="NCBI Taxonomy" id="614"/>
    <lineage>
        <taxon>Bacteria</taxon>
        <taxon>Pseudomonadati</taxon>
        <taxon>Pseudomonadota</taxon>
        <taxon>Gammaproteobacteria</taxon>
        <taxon>Enterobacterales</taxon>
        <taxon>Yersiniaceae</taxon>
        <taxon>Serratia</taxon>
    </lineage>
</organism>
<dbReference type="Proteomes" id="UP000317572">
    <property type="component" value="Chromosome"/>
</dbReference>
<proteinExistence type="inferred from homology"/>
<evidence type="ECO:0000256" key="4">
    <source>
        <dbReference type="SAM" id="Phobius"/>
    </source>
</evidence>
<dbReference type="Gene3D" id="2.140.10.10">
    <property type="entry name" value="Quinoprotein alcohol dehydrogenase-like superfamily"/>
    <property type="match status" value="1"/>
</dbReference>
<dbReference type="PANTHER" id="PTHR32303">
    <property type="entry name" value="QUINOPROTEIN ALCOHOL DEHYDROGENASE (CYTOCHROME C)"/>
    <property type="match status" value="1"/>
</dbReference>
<dbReference type="AlphaFoldDB" id="A0A515CZ53"/>
<feature type="transmembrane region" description="Helical" evidence="4">
    <location>
        <begin position="44"/>
        <end position="63"/>
    </location>
</feature>
<feature type="transmembrane region" description="Helical" evidence="4">
    <location>
        <begin position="90"/>
        <end position="111"/>
    </location>
</feature>
<gene>
    <name evidence="6" type="ORF">EGO53_17290</name>
</gene>
<comment type="similarity">
    <text evidence="2">Belongs to the bacterial PQQ dehydrogenase family.</text>
</comment>
<dbReference type="InterPro" id="IPR002372">
    <property type="entry name" value="PQQ_rpt_dom"/>
</dbReference>
<keyword evidence="4" id="KW-0812">Transmembrane</keyword>
<keyword evidence="4" id="KW-1133">Transmembrane helix</keyword>
<reference evidence="6 7" key="1">
    <citation type="submission" date="2018-11" db="EMBL/GenBank/DDBJ databases">
        <title>The first complete genome of Serratia liquefaciens isolated from metalophyte plant revel distinctness adaptive mechanisms in an extreme habitat.</title>
        <authorList>
            <person name="Caneschi W.L."/>
            <person name="Sanchez A.B."/>
            <person name="Felestrino E.B."/>
            <person name="Assis R.A.B."/>
            <person name="Lemes C.G.C."/>
            <person name="Cordeiro I.F."/>
            <person name="Fonseca N.P."/>
            <person name="Villa M."/>
            <person name="Vieira I.T."/>
            <person name="Moraes L.A."/>
            <person name="Kamino L.H.Y."/>
            <person name="do Carmo F."/>
            <person name="Garcia C.M."/>
            <person name="Almeida N.F."/>
            <person name="Silva R.S."/>
            <person name="Ferro J.A."/>
            <person name="Ferro M.I.T."/>
            <person name="Varani A.M."/>
            <person name="Ferreira R.M."/>
            <person name="dos Santos V.L."/>
            <person name="Silva U.C."/>
            <person name="Setubal J.C."/>
            <person name="Moreira L.M."/>
        </authorList>
    </citation>
    <scope>NUCLEOTIDE SEQUENCE [LARGE SCALE GENOMIC DNA]</scope>
    <source>
        <strain evidence="6 7">FG3</strain>
    </source>
</reference>
<name>A0A515CZ53_SERLI</name>
<dbReference type="SUPFAM" id="SSF50998">
    <property type="entry name" value="Quinoprotein alcohol dehydrogenase-like"/>
    <property type="match status" value="1"/>
</dbReference>
<dbReference type="InterPro" id="IPR011047">
    <property type="entry name" value="Quinoprotein_ADH-like_sf"/>
</dbReference>
<dbReference type="InterPro" id="IPR017511">
    <property type="entry name" value="PQQ_mDH"/>
</dbReference>
<feature type="transmembrane region" description="Helical" evidence="4">
    <location>
        <begin position="131"/>
        <end position="150"/>
    </location>
</feature>
<evidence type="ECO:0000256" key="3">
    <source>
        <dbReference type="ARBA" id="ARBA00023002"/>
    </source>
</evidence>